<sequence length="354" mass="38861">MNVIACGAMVIQQSVTSKYQAVPIKHSFCEPKVVAHAPCISTSIMNPANQVIQEDLSEFLQEGFDEESGINVRLDNAVVSKPTPCIISNVLLRPASSSNLTSEENVSSDVSIQVDSGLPPFSSEKPPSPTHFESHEDVCDNSEIVDSRVKSPIVVGKYISEVIELRSVFTPEEIGPECVHDSLSQECCEDKDEFPHQLQETEASCVQPLLIKHEEVNASIGNSAEIHSARIDGIDHSDQKSNEFHNACANGIEPKGEQLKASDKNLDQNPSEPCDLSPPPGARSVHVRHRRSRQAFQRSASVTFPYKRPSSVLSERSVSSVSNDDAEEIRLGPAVLEFYICSNIHIHLHNYKEG</sequence>
<reference evidence="1" key="1">
    <citation type="submission" date="2023-04" db="EMBL/GenBank/DDBJ databases">
        <title>A chromosome-level genome assembly of the parasitoid wasp Eretmocerus hayati.</title>
        <authorList>
            <person name="Zhong Y."/>
            <person name="Liu S."/>
            <person name="Liu Y."/>
        </authorList>
    </citation>
    <scope>NUCLEOTIDE SEQUENCE</scope>
    <source>
        <strain evidence="1">ZJU_SS_LIU_2023</strain>
    </source>
</reference>
<name>A0ACC2NWE3_9HYME</name>
<comment type="caution">
    <text evidence="1">The sequence shown here is derived from an EMBL/GenBank/DDBJ whole genome shotgun (WGS) entry which is preliminary data.</text>
</comment>
<keyword evidence="2" id="KW-1185">Reference proteome</keyword>
<organism evidence="1 2">
    <name type="scientific">Eretmocerus hayati</name>
    <dbReference type="NCBI Taxonomy" id="131215"/>
    <lineage>
        <taxon>Eukaryota</taxon>
        <taxon>Metazoa</taxon>
        <taxon>Ecdysozoa</taxon>
        <taxon>Arthropoda</taxon>
        <taxon>Hexapoda</taxon>
        <taxon>Insecta</taxon>
        <taxon>Pterygota</taxon>
        <taxon>Neoptera</taxon>
        <taxon>Endopterygota</taxon>
        <taxon>Hymenoptera</taxon>
        <taxon>Apocrita</taxon>
        <taxon>Proctotrupomorpha</taxon>
        <taxon>Chalcidoidea</taxon>
        <taxon>Aphelinidae</taxon>
        <taxon>Aphelininae</taxon>
        <taxon>Eretmocerus</taxon>
    </lineage>
</organism>
<evidence type="ECO:0000313" key="1">
    <source>
        <dbReference type="EMBL" id="KAJ8675625.1"/>
    </source>
</evidence>
<proteinExistence type="predicted"/>
<gene>
    <name evidence="1" type="ORF">QAD02_011411</name>
</gene>
<protein>
    <submittedName>
        <fullName evidence="1">Uncharacterized protein</fullName>
    </submittedName>
</protein>
<evidence type="ECO:0000313" key="2">
    <source>
        <dbReference type="Proteomes" id="UP001239111"/>
    </source>
</evidence>
<dbReference type="EMBL" id="CM056742">
    <property type="protein sequence ID" value="KAJ8675625.1"/>
    <property type="molecule type" value="Genomic_DNA"/>
</dbReference>
<accession>A0ACC2NWE3</accession>
<dbReference type="Proteomes" id="UP001239111">
    <property type="component" value="Chromosome 2"/>
</dbReference>